<dbReference type="GO" id="GO:0035097">
    <property type="term" value="C:histone methyltransferase complex"/>
    <property type="evidence" value="ECO:0007669"/>
    <property type="project" value="TreeGrafter"/>
</dbReference>
<keyword evidence="7" id="KW-0238">DNA-binding</keyword>
<evidence type="ECO:0000256" key="5">
    <source>
        <dbReference type="ARBA" id="ARBA00022853"/>
    </source>
</evidence>
<evidence type="ECO:0000256" key="10">
    <source>
        <dbReference type="SAM" id="MobiDB-lite"/>
    </source>
</evidence>
<evidence type="ECO:0000256" key="3">
    <source>
        <dbReference type="ARBA" id="ARBA00022491"/>
    </source>
</evidence>
<feature type="compositionally biased region" description="Basic and acidic residues" evidence="10">
    <location>
        <begin position="446"/>
        <end position="459"/>
    </location>
</feature>
<dbReference type="OrthoDB" id="5962932at2759"/>
<keyword evidence="3" id="KW-0678">Repressor</keyword>
<evidence type="ECO:0000313" key="12">
    <source>
        <dbReference type="Proteomes" id="UP000245119"/>
    </source>
</evidence>
<dbReference type="GO" id="GO:0006357">
    <property type="term" value="P:regulation of transcription by RNA polymerase II"/>
    <property type="evidence" value="ECO:0007669"/>
    <property type="project" value="TreeGrafter"/>
</dbReference>
<keyword evidence="5" id="KW-0156">Chromatin regulator</keyword>
<feature type="region of interest" description="Disordered" evidence="10">
    <location>
        <begin position="435"/>
        <end position="520"/>
    </location>
</feature>
<keyword evidence="8" id="KW-0804">Transcription</keyword>
<keyword evidence="12" id="KW-1185">Reference proteome</keyword>
<dbReference type="GO" id="GO:0008285">
    <property type="term" value="P:negative regulation of cell population proliferation"/>
    <property type="evidence" value="ECO:0007669"/>
    <property type="project" value="TreeGrafter"/>
</dbReference>
<evidence type="ECO:0000256" key="9">
    <source>
        <dbReference type="ARBA" id="ARBA00023242"/>
    </source>
</evidence>
<dbReference type="GO" id="GO:0045786">
    <property type="term" value="P:negative regulation of cell cycle"/>
    <property type="evidence" value="ECO:0007669"/>
    <property type="project" value="TreeGrafter"/>
</dbReference>
<comment type="subcellular location">
    <subcellularLocation>
        <location evidence="1">Nucleus</location>
    </subcellularLocation>
</comment>
<feature type="compositionally biased region" description="Basic and acidic residues" evidence="10">
    <location>
        <begin position="508"/>
        <end position="520"/>
    </location>
</feature>
<dbReference type="Proteomes" id="UP000245119">
    <property type="component" value="Linkage Group LG8"/>
</dbReference>
<evidence type="ECO:0000256" key="4">
    <source>
        <dbReference type="ARBA" id="ARBA00022553"/>
    </source>
</evidence>
<dbReference type="GO" id="GO:0000976">
    <property type="term" value="F:transcription cis-regulatory region binding"/>
    <property type="evidence" value="ECO:0007669"/>
    <property type="project" value="TreeGrafter"/>
</dbReference>
<accession>A0A2T7NZX4</accession>
<dbReference type="PANTHER" id="PTHR12693:SF3">
    <property type="entry name" value="MENIN"/>
    <property type="match status" value="1"/>
</dbReference>
<keyword evidence="9" id="KW-0539">Nucleus</keyword>
<dbReference type="PANTHER" id="PTHR12693">
    <property type="entry name" value="MENIN"/>
    <property type="match status" value="1"/>
</dbReference>
<feature type="compositionally biased region" description="Acidic residues" evidence="10">
    <location>
        <begin position="436"/>
        <end position="445"/>
    </location>
</feature>
<protein>
    <recommendedName>
        <fullName evidence="2">Menin</fullName>
    </recommendedName>
</protein>
<dbReference type="InterPro" id="IPR007747">
    <property type="entry name" value="Menin"/>
</dbReference>
<sequence>MAGFRDREKRHFPLTSIQAVVDLFSDQLEKGDDVDLALLSIVLGWIENTLTVNRSLPSNADDSKTIAPIFPVVQADTIEALYAKFTALVKSSVDLSKFEKGYATRELVKKVSDVIWGSLTRSSYKDKAHLQSLYSFLNGNKLDCFGVAFAVVAACQVLGFQDVRLALSEDHAWVVFGKEGVETAEVTWHGKGNEDKRGQPITDAVADKAWLYLNGQPVICTRQMEVAAIVSSINPAITPTIDSVEMGSLQQELLWMLYNKGHLARYPMAVGNLGDLEEISPLPDHPPPIKFFQEAIDVAIKHYNNQHVYPYTYLGGFLYRKKRYKEAIHSWAEAASVIKGYNYTREDEEIYKEFLEIASDFIPNIVRNCTKEEHSADLLQDPAVYADLLRFYDGICEWEEGSSTPVLHVGWAQYFTFSLQRFDPQVRFLLDIHAENDEEDDEEEAEKEKEDGQSVKEVPENMSSRRSSLTEKEVTGQRTRHSRKKSQADIRKKDESNGNTARNGAKNMDNKRGKKSEEDQLKSAIEELVSKVGSEEGNDTPNPSIAALAQACSSSILNKDFLLGEGEPFALSAAPSTVTSGAAGNLNTSTDFDEFLSTKSNGTPFIGLSLDSMLKAESPADMMLCGKRSDTVHAVSSEQVHNQGDLSSTQEHVTLELRSEKMKGLKKILKLKKLNANAIKLQLTAQSQVHLKHVKRGGDAEPPGSLRKRSRRE</sequence>
<name>A0A2T7NZX4_POMCA</name>
<feature type="compositionally biased region" description="Basic and acidic residues" evidence="10">
    <location>
        <begin position="486"/>
        <end position="496"/>
    </location>
</feature>
<dbReference type="GO" id="GO:0003682">
    <property type="term" value="F:chromatin binding"/>
    <property type="evidence" value="ECO:0007669"/>
    <property type="project" value="TreeGrafter"/>
</dbReference>
<evidence type="ECO:0000256" key="6">
    <source>
        <dbReference type="ARBA" id="ARBA00023015"/>
    </source>
</evidence>
<comment type="caution">
    <text evidence="11">The sequence shown here is derived from an EMBL/GenBank/DDBJ whole genome shotgun (WGS) entry which is preliminary data.</text>
</comment>
<evidence type="ECO:0000256" key="2">
    <source>
        <dbReference type="ARBA" id="ARBA00021162"/>
    </source>
</evidence>
<keyword evidence="4" id="KW-0597">Phosphoprotein</keyword>
<proteinExistence type="predicted"/>
<reference evidence="11 12" key="1">
    <citation type="submission" date="2018-04" db="EMBL/GenBank/DDBJ databases">
        <title>The genome of golden apple snail Pomacea canaliculata provides insight into stress tolerance and invasive adaptation.</title>
        <authorList>
            <person name="Liu C."/>
            <person name="Liu B."/>
            <person name="Ren Y."/>
            <person name="Zhang Y."/>
            <person name="Wang H."/>
            <person name="Li S."/>
            <person name="Jiang F."/>
            <person name="Yin L."/>
            <person name="Zhang G."/>
            <person name="Qian W."/>
            <person name="Fan W."/>
        </authorList>
    </citation>
    <scope>NUCLEOTIDE SEQUENCE [LARGE SCALE GENOMIC DNA]</scope>
    <source>
        <strain evidence="11">SZHN2017</strain>
        <tissue evidence="11">Muscle</tissue>
    </source>
</reference>
<dbReference type="Pfam" id="PF05053">
    <property type="entry name" value="Menin"/>
    <property type="match status" value="1"/>
</dbReference>
<feature type="region of interest" description="Disordered" evidence="10">
    <location>
        <begin position="690"/>
        <end position="713"/>
    </location>
</feature>
<dbReference type="GO" id="GO:0000785">
    <property type="term" value="C:chromatin"/>
    <property type="evidence" value="ECO:0007669"/>
    <property type="project" value="TreeGrafter"/>
</dbReference>
<organism evidence="11 12">
    <name type="scientific">Pomacea canaliculata</name>
    <name type="common">Golden apple snail</name>
    <dbReference type="NCBI Taxonomy" id="400727"/>
    <lineage>
        <taxon>Eukaryota</taxon>
        <taxon>Metazoa</taxon>
        <taxon>Spiralia</taxon>
        <taxon>Lophotrochozoa</taxon>
        <taxon>Mollusca</taxon>
        <taxon>Gastropoda</taxon>
        <taxon>Caenogastropoda</taxon>
        <taxon>Architaenioglossa</taxon>
        <taxon>Ampullarioidea</taxon>
        <taxon>Ampullariidae</taxon>
        <taxon>Pomacea</taxon>
    </lineage>
</organism>
<evidence type="ECO:0000313" key="11">
    <source>
        <dbReference type="EMBL" id="PVD26712.1"/>
    </source>
</evidence>
<evidence type="ECO:0000256" key="7">
    <source>
        <dbReference type="ARBA" id="ARBA00023125"/>
    </source>
</evidence>
<keyword evidence="6" id="KW-0805">Transcription regulation</keyword>
<evidence type="ECO:0000256" key="8">
    <source>
        <dbReference type="ARBA" id="ARBA00023163"/>
    </source>
</evidence>
<dbReference type="AlphaFoldDB" id="A0A2T7NZX4"/>
<dbReference type="GO" id="GO:0006325">
    <property type="term" value="P:chromatin organization"/>
    <property type="evidence" value="ECO:0007669"/>
    <property type="project" value="UniProtKB-KW"/>
</dbReference>
<dbReference type="CDD" id="cd14456">
    <property type="entry name" value="Menin"/>
    <property type="match status" value="1"/>
</dbReference>
<dbReference type="STRING" id="400727.A0A2T7NZX4"/>
<gene>
    <name evidence="11" type="ORF">C0Q70_14390</name>
</gene>
<dbReference type="EMBL" id="PZQS01000008">
    <property type="protein sequence ID" value="PVD26712.1"/>
    <property type="molecule type" value="Genomic_DNA"/>
</dbReference>
<dbReference type="GO" id="GO:0000403">
    <property type="term" value="F:Y-form DNA binding"/>
    <property type="evidence" value="ECO:0007669"/>
    <property type="project" value="TreeGrafter"/>
</dbReference>
<evidence type="ECO:0000256" key="1">
    <source>
        <dbReference type="ARBA" id="ARBA00004123"/>
    </source>
</evidence>